<dbReference type="GO" id="GO:0032878">
    <property type="term" value="P:regulation of establishment or maintenance of cell polarity"/>
    <property type="evidence" value="ECO:0007669"/>
    <property type="project" value="TreeGrafter"/>
</dbReference>
<evidence type="ECO:0000256" key="8">
    <source>
        <dbReference type="ARBA" id="ARBA00023136"/>
    </source>
</evidence>
<dbReference type="GO" id="GO:0012505">
    <property type="term" value="C:endomembrane system"/>
    <property type="evidence" value="ECO:0007669"/>
    <property type="project" value="UniProtKB-SubCell"/>
</dbReference>
<dbReference type="GO" id="GO:0051294">
    <property type="term" value="P:establishment of spindle orientation"/>
    <property type="evidence" value="ECO:0007669"/>
    <property type="project" value="TreeGrafter"/>
</dbReference>
<dbReference type="GO" id="GO:0006887">
    <property type="term" value="P:exocytosis"/>
    <property type="evidence" value="ECO:0007669"/>
    <property type="project" value="UniProtKB-KW"/>
</dbReference>
<feature type="domain" description="Lethal giant larvae (Lgl)-like C-terminal" evidence="10">
    <location>
        <begin position="788"/>
        <end position="904"/>
    </location>
</feature>
<evidence type="ECO:0000256" key="7">
    <source>
        <dbReference type="ARBA" id="ARBA00022737"/>
    </source>
</evidence>
<dbReference type="InterPro" id="IPR015943">
    <property type="entry name" value="WD40/YVTN_repeat-like_dom_sf"/>
</dbReference>
<dbReference type="PANTHER" id="PTHR10241">
    <property type="entry name" value="LETHAL 2 GIANT LARVAE PROTEIN"/>
    <property type="match status" value="1"/>
</dbReference>
<evidence type="ECO:0000256" key="3">
    <source>
        <dbReference type="ARBA" id="ARBA00008070"/>
    </source>
</evidence>
<dbReference type="SUPFAM" id="SSF50978">
    <property type="entry name" value="WD40 repeat-like"/>
    <property type="match status" value="2"/>
</dbReference>
<evidence type="ECO:0000256" key="4">
    <source>
        <dbReference type="ARBA" id="ARBA00022483"/>
    </source>
</evidence>
<feature type="domain" description="Lethal giant larvae homologue 2" evidence="9">
    <location>
        <begin position="265"/>
        <end position="342"/>
    </location>
</feature>
<comment type="subcellular location">
    <subcellularLocation>
        <location evidence="2">Cytoplasm</location>
    </subcellularLocation>
    <subcellularLocation>
        <location evidence="1">Endomembrane system</location>
    </subcellularLocation>
</comment>
<keyword evidence="5" id="KW-0963">Cytoplasm</keyword>
<dbReference type="InterPro" id="IPR036322">
    <property type="entry name" value="WD40_repeat_dom_sf"/>
</dbReference>
<dbReference type="PANTHER" id="PTHR10241:SF21">
    <property type="entry name" value="LETHAL(2) GIANT LARVAE PROTEIN HOMOLOG 1"/>
    <property type="match status" value="1"/>
</dbReference>
<evidence type="ECO:0000313" key="12">
    <source>
        <dbReference type="Proteomes" id="UP000694395"/>
    </source>
</evidence>
<reference evidence="11" key="1">
    <citation type="submission" date="2025-08" db="UniProtKB">
        <authorList>
            <consortium name="Ensembl"/>
        </authorList>
    </citation>
    <scope>IDENTIFICATION</scope>
</reference>
<evidence type="ECO:0000256" key="2">
    <source>
        <dbReference type="ARBA" id="ARBA00004496"/>
    </source>
</evidence>
<name>A0A8K9XRI0_ONCMY</name>
<reference evidence="11" key="2">
    <citation type="submission" date="2025-09" db="UniProtKB">
        <authorList>
            <consortium name="Ensembl"/>
        </authorList>
    </citation>
    <scope>IDENTIFICATION</scope>
</reference>
<sequence>MMKFRFRRQGNDPQREKIKQELFAFNKTVEHGFPHQPCALAFDPQLQLMAIGTKSGAIKIYGSPGVEFTGLHRDAAAVAQIHFLQGQVSLLGHFLDTWNTYIHRDIHVCVCYNVCDVVSSASRVTVLLLLSSCDLLCVGTEGGGIHFLDLPRLSLRDNQSLLLDQVIIPEDYRCGKSLGPVESLQEHPKQPGKILIGYSRGLVVLWDLSTRNAEHMFLGKQQLESLVWERSGSSFVSSHSDGGYSVWAVASGNTYTHQPVSSSIPYVVLYSGGMPRASYGDRHCVTIQQDKQHVTLDFTSRVIDFFTVHTTDPEHDYDDPKALVVLLEEELVVIDLLTTGWPSVPPPYLAPLHSSAITTSCHLDNVPAKLWDRLAAAGNSQGAHHLTWCVCVWKNLAPPPRQQELLLTGHEDGTVRFWNVSAVAMTPLYKLSTANVFHTDCDPNDDPLDPTNDPEALQEEEWPPFRKVGCFDPYSDDPRLGIQKISLCKYSCRLVVAGTAGQVIVLGLSDEWSDHTVDVSTVDLLQDREGFTWKGHDRLEPRASTAPFPPGFQPLVLVQALPPASVTSVMLHAEWNLVAFGTSHGFGLFDYHRRTAVLARCTLHPNDSLAMEGPLSRVKSLKKSLRQSFRRIRKSRVSGKKRPIPTPTSKIQEANAALADQEEVAPVQRRIEPRSADDSLSGVVRCLCFADTYLRDGTHHGPTLWAGTNSGSVYAYALEVPGVGSGRGRPGGEGSGCVEAVLGKEIQLMHRAPVVSVCVLDGRGKPLPEPYQASLDLATAPDMTNPHSVLIASEEQLKVFSLPKVGAKTKFKLTAHEGCRVRRVAMVTVCSTAQEDYSETSLVCLTNLGDLHLFNVPALRPQVRYDCIRKEDISGIASCVFTRNGQGFYLISPSEYQRFSLSAKVITEPLCTVELERPLETHIRSLLHTNTSGDTHSSLLETHTLLAVPGGDYNRTWPRCSNVHK</sequence>
<evidence type="ECO:0000259" key="9">
    <source>
        <dbReference type="Pfam" id="PF08366"/>
    </source>
</evidence>
<comment type="similarity">
    <text evidence="3">Belongs to the WD repeat L(2)GL family.</text>
</comment>
<dbReference type="GO" id="GO:0005096">
    <property type="term" value="F:GTPase activator activity"/>
    <property type="evidence" value="ECO:0007669"/>
    <property type="project" value="TreeGrafter"/>
</dbReference>
<dbReference type="GO" id="GO:0030866">
    <property type="term" value="P:cortical actin cytoskeleton organization"/>
    <property type="evidence" value="ECO:0007669"/>
    <property type="project" value="TreeGrafter"/>
</dbReference>
<dbReference type="Gene3D" id="2.130.10.10">
    <property type="entry name" value="YVTN repeat-like/Quinoprotein amine dehydrogenase"/>
    <property type="match status" value="1"/>
</dbReference>
<evidence type="ECO:0000256" key="1">
    <source>
        <dbReference type="ARBA" id="ARBA00004308"/>
    </source>
</evidence>
<keyword evidence="6" id="KW-0853">WD repeat</keyword>
<dbReference type="PRINTS" id="PR00962">
    <property type="entry name" value="LETHAL2GIANT"/>
</dbReference>
<dbReference type="GeneTree" id="ENSGT00950000182906"/>
<dbReference type="Pfam" id="PF08366">
    <property type="entry name" value="LLGL"/>
    <property type="match status" value="1"/>
</dbReference>
<gene>
    <name evidence="11" type="primary">LLGL1</name>
</gene>
<dbReference type="Pfam" id="PF08596">
    <property type="entry name" value="Lgl_C"/>
    <property type="match status" value="1"/>
</dbReference>
<evidence type="ECO:0000256" key="5">
    <source>
        <dbReference type="ARBA" id="ARBA00022490"/>
    </source>
</evidence>
<evidence type="ECO:0000256" key="6">
    <source>
        <dbReference type="ARBA" id="ARBA00022574"/>
    </source>
</evidence>
<dbReference type="Ensembl" id="ENSOMYT00000149079.1">
    <property type="protein sequence ID" value="ENSOMYP00000137166.1"/>
    <property type="gene ID" value="ENSOMYG00000071339.1"/>
</dbReference>
<keyword evidence="4" id="KW-0268">Exocytosis</keyword>
<dbReference type="GO" id="GO:0045159">
    <property type="term" value="F:myosin II binding"/>
    <property type="evidence" value="ECO:0007669"/>
    <property type="project" value="TreeGrafter"/>
</dbReference>
<dbReference type="GO" id="GO:0030864">
    <property type="term" value="C:cortical actin cytoskeleton"/>
    <property type="evidence" value="ECO:0007669"/>
    <property type="project" value="TreeGrafter"/>
</dbReference>
<accession>A0A8K9XRI0</accession>
<proteinExistence type="inferred from homology"/>
<evidence type="ECO:0000313" key="11">
    <source>
        <dbReference type="Ensembl" id="ENSOMYP00000137166.1"/>
    </source>
</evidence>
<evidence type="ECO:0000259" key="10">
    <source>
        <dbReference type="Pfam" id="PF08596"/>
    </source>
</evidence>
<dbReference type="GO" id="GO:0008593">
    <property type="term" value="P:regulation of Notch signaling pathway"/>
    <property type="evidence" value="ECO:0007669"/>
    <property type="project" value="TreeGrafter"/>
</dbReference>
<keyword evidence="12" id="KW-1185">Reference proteome</keyword>
<dbReference type="InterPro" id="IPR000664">
    <property type="entry name" value="Lethal2_giant"/>
</dbReference>
<organism evidence="11 12">
    <name type="scientific">Oncorhynchus mykiss</name>
    <name type="common">Rainbow trout</name>
    <name type="synonym">Salmo gairdneri</name>
    <dbReference type="NCBI Taxonomy" id="8022"/>
    <lineage>
        <taxon>Eukaryota</taxon>
        <taxon>Metazoa</taxon>
        <taxon>Chordata</taxon>
        <taxon>Craniata</taxon>
        <taxon>Vertebrata</taxon>
        <taxon>Euteleostomi</taxon>
        <taxon>Actinopterygii</taxon>
        <taxon>Neopterygii</taxon>
        <taxon>Teleostei</taxon>
        <taxon>Protacanthopterygii</taxon>
        <taxon>Salmoniformes</taxon>
        <taxon>Salmonidae</taxon>
        <taxon>Salmoninae</taxon>
        <taxon>Oncorhynchus</taxon>
    </lineage>
</organism>
<keyword evidence="8" id="KW-0472">Membrane</keyword>
<dbReference type="AlphaFoldDB" id="A0A8K9XRI0"/>
<keyword evidence="7" id="KW-0677">Repeat</keyword>
<dbReference type="InterPro" id="IPR013577">
    <property type="entry name" value="LLGL2"/>
</dbReference>
<protein>
    <submittedName>
        <fullName evidence="11">LLGL scribble cell polarity complex component 1</fullName>
    </submittedName>
</protein>
<dbReference type="Proteomes" id="UP000694395">
    <property type="component" value="Unassembled WGS sequence"/>
</dbReference>
<dbReference type="GO" id="GO:0006893">
    <property type="term" value="P:Golgi to plasma membrane transport"/>
    <property type="evidence" value="ECO:0007669"/>
    <property type="project" value="TreeGrafter"/>
</dbReference>
<dbReference type="InterPro" id="IPR013905">
    <property type="entry name" value="Lgl_C_dom"/>
</dbReference>
<dbReference type="GO" id="GO:0005886">
    <property type="term" value="C:plasma membrane"/>
    <property type="evidence" value="ECO:0007669"/>
    <property type="project" value="TreeGrafter"/>
</dbReference>